<evidence type="ECO:0000259" key="2">
    <source>
        <dbReference type="Pfam" id="PF07727"/>
    </source>
</evidence>
<dbReference type="SUPFAM" id="SSF56672">
    <property type="entry name" value="DNA/RNA polymerases"/>
    <property type="match status" value="1"/>
</dbReference>
<dbReference type="InterPro" id="IPR013103">
    <property type="entry name" value="RVT_2"/>
</dbReference>
<organism evidence="3 4">
    <name type="scientific">Gossypium australe</name>
    <dbReference type="NCBI Taxonomy" id="47621"/>
    <lineage>
        <taxon>Eukaryota</taxon>
        <taxon>Viridiplantae</taxon>
        <taxon>Streptophyta</taxon>
        <taxon>Embryophyta</taxon>
        <taxon>Tracheophyta</taxon>
        <taxon>Spermatophyta</taxon>
        <taxon>Magnoliopsida</taxon>
        <taxon>eudicotyledons</taxon>
        <taxon>Gunneridae</taxon>
        <taxon>Pentapetalae</taxon>
        <taxon>rosids</taxon>
        <taxon>malvids</taxon>
        <taxon>Malvales</taxon>
        <taxon>Malvaceae</taxon>
        <taxon>Malvoideae</taxon>
        <taxon>Gossypium</taxon>
    </lineage>
</organism>
<reference evidence="4" key="1">
    <citation type="journal article" date="2019" name="Plant Biotechnol. J.">
        <title>Genome sequencing of the Australian wild diploid species Gossypium australe highlights disease resistance and delayed gland morphogenesis.</title>
        <authorList>
            <person name="Cai Y."/>
            <person name="Cai X."/>
            <person name="Wang Q."/>
            <person name="Wang P."/>
            <person name="Zhang Y."/>
            <person name="Cai C."/>
            <person name="Xu Y."/>
            <person name="Wang K."/>
            <person name="Zhou Z."/>
            <person name="Wang C."/>
            <person name="Geng S."/>
            <person name="Li B."/>
            <person name="Dong Q."/>
            <person name="Hou Y."/>
            <person name="Wang H."/>
            <person name="Ai P."/>
            <person name="Liu Z."/>
            <person name="Yi F."/>
            <person name="Sun M."/>
            <person name="An G."/>
            <person name="Cheng J."/>
            <person name="Zhang Y."/>
            <person name="Shi Q."/>
            <person name="Xie Y."/>
            <person name="Shi X."/>
            <person name="Chang Y."/>
            <person name="Huang F."/>
            <person name="Chen Y."/>
            <person name="Hong S."/>
            <person name="Mi L."/>
            <person name="Sun Q."/>
            <person name="Zhang L."/>
            <person name="Zhou B."/>
            <person name="Peng R."/>
            <person name="Zhang X."/>
            <person name="Liu F."/>
        </authorList>
    </citation>
    <scope>NUCLEOTIDE SEQUENCE [LARGE SCALE GENOMIC DNA]</scope>
    <source>
        <strain evidence="4">cv. PA1801</strain>
    </source>
</reference>
<accession>A0A5B6WIL5</accession>
<evidence type="ECO:0000313" key="4">
    <source>
        <dbReference type="Proteomes" id="UP000325315"/>
    </source>
</evidence>
<gene>
    <name evidence="3" type="ORF">EPI10_021474</name>
</gene>
<keyword evidence="1" id="KW-1133">Transmembrane helix</keyword>
<dbReference type="OrthoDB" id="1645289at2759"/>
<keyword evidence="4" id="KW-1185">Reference proteome</keyword>
<keyword evidence="1" id="KW-0472">Membrane</keyword>
<comment type="caution">
    <text evidence="3">The sequence shown here is derived from an EMBL/GenBank/DDBJ whole genome shotgun (WGS) entry which is preliminary data.</text>
</comment>
<dbReference type="Proteomes" id="UP000325315">
    <property type="component" value="Unassembled WGS sequence"/>
</dbReference>
<evidence type="ECO:0000256" key="1">
    <source>
        <dbReference type="SAM" id="Phobius"/>
    </source>
</evidence>
<sequence>MSNHTYKLVDLPKSFTPISNKYVFRKKLKLDGSIQKYKMDVKKAFLNGDLDDEIYMEQPSGFITPDMEDKVCILGKSLYGLKQAPKQWYKKFHKIILSFSFLMHVYSNMFGFDCVIISLYVDDMLISNSNIQDINKTMNFLSTKFEMIDLGEYAKIIGSLMFLMNYTQPDITYAVSRLSKYTHNPNNEHWNALKYNNFGVRFYRIPYNSKSEFYKWVRFYFGKSNYFLETCIARSTIESDFIALDLAGQEAEWLRNLLTEILLWEKQKPLVSLLCDLQAAICVAKS</sequence>
<evidence type="ECO:0000313" key="3">
    <source>
        <dbReference type="EMBL" id="KAA3481078.1"/>
    </source>
</evidence>
<proteinExistence type="predicted"/>
<feature type="transmembrane region" description="Helical" evidence="1">
    <location>
        <begin position="95"/>
        <end position="121"/>
    </location>
</feature>
<dbReference type="Pfam" id="PF07727">
    <property type="entry name" value="RVT_2"/>
    <property type="match status" value="1"/>
</dbReference>
<protein>
    <submittedName>
        <fullName evidence="3">Retrovirus-related Pol polyprotein from transposon TNT 1-94</fullName>
    </submittedName>
</protein>
<dbReference type="PANTHER" id="PTHR11439:SF440">
    <property type="entry name" value="INTEGRASE CATALYTIC DOMAIN-CONTAINING PROTEIN"/>
    <property type="match status" value="1"/>
</dbReference>
<feature type="domain" description="Reverse transcriptase Ty1/copia-type" evidence="2">
    <location>
        <begin position="37"/>
        <end position="158"/>
    </location>
</feature>
<dbReference type="AlphaFoldDB" id="A0A5B6WIL5"/>
<name>A0A5B6WIL5_9ROSI</name>
<dbReference type="EMBL" id="SMMG02000003">
    <property type="protein sequence ID" value="KAA3481078.1"/>
    <property type="molecule type" value="Genomic_DNA"/>
</dbReference>
<dbReference type="InterPro" id="IPR043502">
    <property type="entry name" value="DNA/RNA_pol_sf"/>
</dbReference>
<dbReference type="PANTHER" id="PTHR11439">
    <property type="entry name" value="GAG-POL-RELATED RETROTRANSPOSON"/>
    <property type="match status" value="1"/>
</dbReference>
<keyword evidence="1" id="KW-0812">Transmembrane</keyword>